<name>A0A151AG54_9EURY</name>
<reference evidence="4 5" key="1">
    <citation type="submission" date="2016-02" db="EMBL/GenBank/DDBJ databases">
        <title>Genome sequence of Halalkalicoccus paucihalophilus DSM 24557.</title>
        <authorList>
            <person name="Poehlein A."/>
            <person name="Daniel R."/>
        </authorList>
    </citation>
    <scope>NUCLEOTIDE SEQUENCE [LARGE SCALE GENOMIC DNA]</scope>
    <source>
        <strain evidence="4 5">DSM 24557</strain>
    </source>
</reference>
<dbReference type="SUPFAM" id="SSF47413">
    <property type="entry name" value="lambda repressor-like DNA-binding domains"/>
    <property type="match status" value="1"/>
</dbReference>
<dbReference type="AlphaFoldDB" id="A0A151AG54"/>
<protein>
    <submittedName>
        <fullName evidence="4">Uncharacterized protein</fullName>
    </submittedName>
</protein>
<dbReference type="Pfam" id="PF26602">
    <property type="entry name" value="HVO_2718_N"/>
    <property type="match status" value="1"/>
</dbReference>
<dbReference type="CDD" id="cd00093">
    <property type="entry name" value="HTH_XRE"/>
    <property type="match status" value="1"/>
</dbReference>
<dbReference type="InterPro" id="IPR010982">
    <property type="entry name" value="Lambda_DNA-bd_dom_sf"/>
</dbReference>
<proteinExistence type="predicted"/>
<evidence type="ECO:0000259" key="3">
    <source>
        <dbReference type="Pfam" id="PF26602"/>
    </source>
</evidence>
<feature type="region of interest" description="Disordered" evidence="1">
    <location>
        <begin position="53"/>
        <end position="100"/>
    </location>
</feature>
<feature type="domain" description="MJ0586 N-terminal zinc binding" evidence="3">
    <location>
        <begin position="24"/>
        <end position="57"/>
    </location>
</feature>
<evidence type="ECO:0000313" key="5">
    <source>
        <dbReference type="Proteomes" id="UP000075321"/>
    </source>
</evidence>
<evidence type="ECO:0000313" key="4">
    <source>
        <dbReference type="EMBL" id="KYH26648.1"/>
    </source>
</evidence>
<sequence>MSVLRIGHMAKYSTGDSTGGGDAGSCELCGASSGSLKTASIAGATLKVCASCAPHDDAEKKRDGQSKESDRKKRAARKVAELQDAQGGDSSRWEREGTNYADDPLPYLVSGYGDRFREARQDAGLQIHELAESLDVPEEQLMAVEQGRAARAGVGGSLIADIESDLGIELAE</sequence>
<dbReference type="Gene3D" id="1.10.260.40">
    <property type="entry name" value="lambda repressor-like DNA-binding domains"/>
    <property type="match status" value="1"/>
</dbReference>
<dbReference type="InterPro" id="IPR057937">
    <property type="entry name" value="HVO_2718-like_HTH"/>
</dbReference>
<dbReference type="InterPro" id="IPR058562">
    <property type="entry name" value="MJ0586_N"/>
</dbReference>
<dbReference type="InterPro" id="IPR001387">
    <property type="entry name" value="Cro/C1-type_HTH"/>
</dbReference>
<comment type="caution">
    <text evidence="4">The sequence shown here is derived from an EMBL/GenBank/DDBJ whole genome shotgun (WGS) entry which is preliminary data.</text>
</comment>
<dbReference type="PATRIC" id="fig|1008153.3.peg.1777"/>
<evidence type="ECO:0000259" key="2">
    <source>
        <dbReference type="Pfam" id="PF24250"/>
    </source>
</evidence>
<dbReference type="Proteomes" id="UP000075321">
    <property type="component" value="Unassembled WGS sequence"/>
</dbReference>
<feature type="compositionally biased region" description="Basic and acidic residues" evidence="1">
    <location>
        <begin position="54"/>
        <end position="71"/>
    </location>
</feature>
<feature type="domain" description="Transcription regulator HVO-2718-like helix-turn-helix" evidence="2">
    <location>
        <begin position="102"/>
        <end position="172"/>
    </location>
</feature>
<keyword evidence="5" id="KW-1185">Reference proteome</keyword>
<evidence type="ECO:0000256" key="1">
    <source>
        <dbReference type="SAM" id="MobiDB-lite"/>
    </source>
</evidence>
<dbReference type="GO" id="GO:0003677">
    <property type="term" value="F:DNA binding"/>
    <property type="evidence" value="ECO:0007669"/>
    <property type="project" value="InterPro"/>
</dbReference>
<accession>A0A151AG54</accession>
<organism evidence="4 5">
    <name type="scientific">Halalkalicoccus paucihalophilus</name>
    <dbReference type="NCBI Taxonomy" id="1008153"/>
    <lineage>
        <taxon>Archaea</taxon>
        <taxon>Methanobacteriati</taxon>
        <taxon>Methanobacteriota</taxon>
        <taxon>Stenosarchaea group</taxon>
        <taxon>Halobacteria</taxon>
        <taxon>Halobacteriales</taxon>
        <taxon>Halococcaceae</taxon>
        <taxon>Halalkalicoccus</taxon>
    </lineage>
</organism>
<dbReference type="Pfam" id="PF24250">
    <property type="entry name" value="HVO_2718"/>
    <property type="match status" value="1"/>
</dbReference>
<dbReference type="EMBL" id="LTAZ01000004">
    <property type="protein sequence ID" value="KYH26648.1"/>
    <property type="molecule type" value="Genomic_DNA"/>
</dbReference>
<gene>
    <name evidence="4" type="ORF">HAPAU_17470</name>
</gene>